<evidence type="ECO:0000256" key="3">
    <source>
        <dbReference type="ARBA" id="ARBA00022449"/>
    </source>
</evidence>
<dbReference type="GO" id="GO:0042910">
    <property type="term" value="F:xenobiotic transmembrane transporter activity"/>
    <property type="evidence" value="ECO:0007669"/>
    <property type="project" value="InterPro"/>
</dbReference>
<dbReference type="AlphaFoldDB" id="A0A0S3PTD7"/>
<feature type="transmembrane region" description="Helical" evidence="10">
    <location>
        <begin position="171"/>
        <end position="195"/>
    </location>
</feature>
<dbReference type="InterPro" id="IPR048279">
    <property type="entry name" value="MdtK-like"/>
</dbReference>
<feature type="transmembrane region" description="Helical" evidence="10">
    <location>
        <begin position="330"/>
        <end position="357"/>
    </location>
</feature>
<evidence type="ECO:0000256" key="5">
    <source>
        <dbReference type="ARBA" id="ARBA00022692"/>
    </source>
</evidence>
<feature type="transmembrane region" description="Helical" evidence="10">
    <location>
        <begin position="288"/>
        <end position="309"/>
    </location>
</feature>
<feature type="transmembrane region" description="Helical" evidence="10">
    <location>
        <begin position="59"/>
        <end position="84"/>
    </location>
</feature>
<keyword evidence="12" id="KW-1185">Reference proteome</keyword>
<dbReference type="PANTHER" id="PTHR43298:SF2">
    <property type="entry name" value="FMN_FAD EXPORTER YEEO-RELATED"/>
    <property type="match status" value="1"/>
</dbReference>
<dbReference type="GO" id="GO:0015297">
    <property type="term" value="F:antiporter activity"/>
    <property type="evidence" value="ECO:0007669"/>
    <property type="project" value="UniProtKB-KW"/>
</dbReference>
<evidence type="ECO:0000256" key="1">
    <source>
        <dbReference type="ARBA" id="ARBA00004429"/>
    </source>
</evidence>
<feature type="transmembrane region" description="Helical" evidence="10">
    <location>
        <begin position="21"/>
        <end position="39"/>
    </location>
</feature>
<dbReference type="EMBL" id="AP014946">
    <property type="protein sequence ID" value="BAT59237.1"/>
    <property type="molecule type" value="Genomic_DNA"/>
</dbReference>
<sequence>MSAISYANDSARSAWTAELKATLWLGAPLVATNLAQIALGTTDLLFIGRLGAESLAAAAIGVNLFFAVLIFGIGVASATAPMMANELGRNRFSVRDLRRTFRQGLWICVFIAIPTWIILWNTEAILLLLGQKPELAAAAQPFVRAIMWSVLPFLVFVVLRSFVAALERPMWALLVTLAAIVFNVVANWVLVFGHLGFPALGLTGSGIATTLSNFFLLGAMCVVVSYHKRFRRYRLFGRWWRPDWPRLAELWRLGLPIGVTMAFEITIFNAAVFMMGRIGVTEAAAHAIAIQIAAATFMVPMGLSQAATVRVGRAYGAKDTEGIARAGWTAFALSLGFMSITCVTMMTMPGILTAAFIDTTNPANLAVATMAASFLFFAGVFQIADGAQVVAAGALRGLRDTRMPMLIAAFGYWVMGLPLCLALGFWSGLGGVGIWIALATSLAVVAVIMVWRWVNRERLGLTQG</sequence>
<evidence type="ECO:0000256" key="8">
    <source>
        <dbReference type="ARBA" id="ARBA00023136"/>
    </source>
</evidence>
<dbReference type="OrthoDB" id="9780160at2"/>
<evidence type="ECO:0000313" key="11">
    <source>
        <dbReference type="EMBL" id="BAT59237.1"/>
    </source>
</evidence>
<evidence type="ECO:0000256" key="7">
    <source>
        <dbReference type="ARBA" id="ARBA00023065"/>
    </source>
</evidence>
<dbReference type="Proteomes" id="UP000236884">
    <property type="component" value="Chromosome"/>
</dbReference>
<dbReference type="InterPro" id="IPR002528">
    <property type="entry name" value="MATE_fam"/>
</dbReference>
<evidence type="ECO:0000313" key="12">
    <source>
        <dbReference type="Proteomes" id="UP000236884"/>
    </source>
</evidence>
<proteinExistence type="predicted"/>
<dbReference type="RefSeq" id="WP_096354346.1">
    <property type="nucleotide sequence ID" value="NZ_AP014946.1"/>
</dbReference>
<dbReference type="GO" id="GO:0005886">
    <property type="term" value="C:plasma membrane"/>
    <property type="evidence" value="ECO:0007669"/>
    <property type="project" value="UniProtKB-SubCell"/>
</dbReference>
<evidence type="ECO:0000256" key="10">
    <source>
        <dbReference type="SAM" id="Phobius"/>
    </source>
</evidence>
<dbReference type="PANTHER" id="PTHR43298">
    <property type="entry name" value="MULTIDRUG RESISTANCE PROTEIN NORM-RELATED"/>
    <property type="match status" value="1"/>
</dbReference>
<dbReference type="Pfam" id="PF01554">
    <property type="entry name" value="MatE"/>
    <property type="match status" value="2"/>
</dbReference>
<comment type="subcellular location">
    <subcellularLocation>
        <location evidence="1">Cell inner membrane</location>
        <topology evidence="1">Multi-pass membrane protein</topology>
    </subcellularLocation>
</comment>
<evidence type="ECO:0000256" key="9">
    <source>
        <dbReference type="ARBA" id="ARBA00031636"/>
    </source>
</evidence>
<keyword evidence="8 10" id="KW-0472">Membrane</keyword>
<dbReference type="NCBIfam" id="TIGR00797">
    <property type="entry name" value="matE"/>
    <property type="match status" value="1"/>
</dbReference>
<keyword evidence="7" id="KW-0406">Ion transport</keyword>
<dbReference type="CDD" id="cd13131">
    <property type="entry name" value="MATE_NorM_like"/>
    <property type="match status" value="1"/>
</dbReference>
<feature type="transmembrane region" description="Helical" evidence="10">
    <location>
        <begin position="141"/>
        <end position="159"/>
    </location>
</feature>
<keyword evidence="3" id="KW-0050">Antiport</keyword>
<gene>
    <name evidence="11" type="primary">norM</name>
    <name evidence="11" type="ORF">GJW-30_1_01768</name>
</gene>
<feature type="transmembrane region" description="Helical" evidence="10">
    <location>
        <begin position="207"/>
        <end position="226"/>
    </location>
</feature>
<keyword evidence="2" id="KW-0813">Transport</keyword>
<feature type="transmembrane region" description="Helical" evidence="10">
    <location>
        <begin position="405"/>
        <end position="426"/>
    </location>
</feature>
<dbReference type="GO" id="GO:0006811">
    <property type="term" value="P:monoatomic ion transport"/>
    <property type="evidence" value="ECO:0007669"/>
    <property type="project" value="UniProtKB-KW"/>
</dbReference>
<name>A0A0S3PTD7_9BRAD</name>
<feature type="transmembrane region" description="Helical" evidence="10">
    <location>
        <begin position="250"/>
        <end position="276"/>
    </location>
</feature>
<keyword evidence="5 10" id="KW-0812">Transmembrane</keyword>
<keyword evidence="6 10" id="KW-1133">Transmembrane helix</keyword>
<reference evidence="11 12" key="1">
    <citation type="submission" date="2015-08" db="EMBL/GenBank/DDBJ databases">
        <title>Investigation of the bacterial diversity of lava forest soil.</title>
        <authorList>
            <person name="Lee J.S."/>
        </authorList>
    </citation>
    <scope>NUCLEOTIDE SEQUENCE [LARGE SCALE GENOMIC DNA]</scope>
    <source>
        <strain evidence="11 12">GJW-30</strain>
    </source>
</reference>
<feature type="transmembrane region" description="Helical" evidence="10">
    <location>
        <begin position="105"/>
        <end position="129"/>
    </location>
</feature>
<evidence type="ECO:0000256" key="4">
    <source>
        <dbReference type="ARBA" id="ARBA00022475"/>
    </source>
</evidence>
<feature type="transmembrane region" description="Helical" evidence="10">
    <location>
        <begin position="432"/>
        <end position="454"/>
    </location>
</feature>
<accession>A0A0S3PTD7</accession>
<feature type="transmembrane region" description="Helical" evidence="10">
    <location>
        <begin position="363"/>
        <end position="384"/>
    </location>
</feature>
<evidence type="ECO:0000256" key="2">
    <source>
        <dbReference type="ARBA" id="ARBA00022448"/>
    </source>
</evidence>
<dbReference type="PIRSF" id="PIRSF006603">
    <property type="entry name" value="DinF"/>
    <property type="match status" value="1"/>
</dbReference>
<protein>
    <recommendedName>
        <fullName evidence="9">Multidrug-efflux transporter</fullName>
    </recommendedName>
</protein>
<organism evidence="11 12">
    <name type="scientific">Variibacter gotjawalensis</name>
    <dbReference type="NCBI Taxonomy" id="1333996"/>
    <lineage>
        <taxon>Bacteria</taxon>
        <taxon>Pseudomonadati</taxon>
        <taxon>Pseudomonadota</taxon>
        <taxon>Alphaproteobacteria</taxon>
        <taxon>Hyphomicrobiales</taxon>
        <taxon>Nitrobacteraceae</taxon>
        <taxon>Variibacter</taxon>
    </lineage>
</organism>
<evidence type="ECO:0000256" key="6">
    <source>
        <dbReference type="ARBA" id="ARBA00022989"/>
    </source>
</evidence>
<dbReference type="InterPro" id="IPR050222">
    <property type="entry name" value="MATE_MdtK"/>
</dbReference>
<keyword evidence="4" id="KW-1003">Cell membrane</keyword>
<dbReference type="KEGG" id="vgo:GJW-30_1_01768"/>